<sequence length="84" mass="9250">SCALQHTLQTTQNNPSITHTCPLCRPSTAAGHRPHPCHFNIDVVLTQGCQTGGQRLQSSILDVFWRMSSVCNDTKISFTDVPSR</sequence>
<reference evidence="1" key="1">
    <citation type="submission" date="2025-08" db="UniProtKB">
        <authorList>
            <consortium name="Ensembl"/>
        </authorList>
    </citation>
    <scope>IDENTIFICATION</scope>
</reference>
<dbReference type="Ensembl" id="ENSOABT00000036866.2">
    <property type="protein sequence ID" value="ENSOABP00000035870.2"/>
    <property type="gene ID" value="ENSOABG00000016506.2"/>
</dbReference>
<keyword evidence="2" id="KW-1185">Reference proteome</keyword>
<dbReference type="AlphaFoldDB" id="A0A668U880"/>
<protein>
    <submittedName>
        <fullName evidence="1">Uncharacterized protein</fullName>
    </submittedName>
</protein>
<name>A0A668U880_OREAU</name>
<dbReference type="Proteomes" id="UP000472276">
    <property type="component" value="Unassembled WGS sequence"/>
</dbReference>
<evidence type="ECO:0000313" key="1">
    <source>
        <dbReference type="Ensembl" id="ENSOABP00000035870.2"/>
    </source>
</evidence>
<evidence type="ECO:0000313" key="2">
    <source>
        <dbReference type="Proteomes" id="UP000472276"/>
    </source>
</evidence>
<accession>A0A668U880</accession>
<reference evidence="1" key="2">
    <citation type="submission" date="2025-09" db="UniProtKB">
        <authorList>
            <consortium name="Ensembl"/>
        </authorList>
    </citation>
    <scope>IDENTIFICATION</scope>
</reference>
<organism evidence="1 2">
    <name type="scientific">Oreochromis aureus</name>
    <name type="common">Israeli tilapia</name>
    <name type="synonym">Chromis aureus</name>
    <dbReference type="NCBI Taxonomy" id="47969"/>
    <lineage>
        <taxon>Eukaryota</taxon>
        <taxon>Metazoa</taxon>
        <taxon>Chordata</taxon>
        <taxon>Craniata</taxon>
        <taxon>Vertebrata</taxon>
        <taxon>Euteleostomi</taxon>
        <taxon>Actinopterygii</taxon>
        <taxon>Neopterygii</taxon>
        <taxon>Teleostei</taxon>
        <taxon>Neoteleostei</taxon>
        <taxon>Acanthomorphata</taxon>
        <taxon>Ovalentaria</taxon>
        <taxon>Cichlomorphae</taxon>
        <taxon>Cichliformes</taxon>
        <taxon>Cichlidae</taxon>
        <taxon>African cichlids</taxon>
        <taxon>Pseudocrenilabrinae</taxon>
        <taxon>Oreochromini</taxon>
        <taxon>Oreochromis</taxon>
    </lineage>
</organism>
<proteinExistence type="predicted"/>
<dbReference type="OMA" id="PCHFNID"/>